<evidence type="ECO:0000313" key="15">
    <source>
        <dbReference type="Proteomes" id="UP000014500"/>
    </source>
</evidence>
<keyword evidence="8" id="KW-0547">Nucleotide-binding</keyword>
<evidence type="ECO:0000313" key="14">
    <source>
        <dbReference type="EnsemblMetazoa" id="SMAR009995-PA"/>
    </source>
</evidence>
<dbReference type="PROSITE" id="PS51257">
    <property type="entry name" value="PROKAR_LIPOPROTEIN"/>
    <property type="match status" value="1"/>
</dbReference>
<dbReference type="OMA" id="PTTWRCL"/>
<evidence type="ECO:0000256" key="11">
    <source>
        <dbReference type="ARBA" id="ARBA00023136"/>
    </source>
</evidence>
<keyword evidence="7 12" id="KW-0812">Transmembrane</keyword>
<evidence type="ECO:0000256" key="3">
    <source>
        <dbReference type="ARBA" id="ARBA00006462"/>
    </source>
</evidence>
<evidence type="ECO:0000256" key="1">
    <source>
        <dbReference type="ARBA" id="ARBA00004606"/>
    </source>
</evidence>
<dbReference type="PANTHER" id="PTHR23033:SF14">
    <property type="entry name" value="GLYCOPROTEIN-N-ACETYLGALACTOSAMINE 3-BETA-GALACTOSYLTRANSFERASE 1-RELATED"/>
    <property type="match status" value="1"/>
</dbReference>
<dbReference type="Gene3D" id="3.90.550.50">
    <property type="match status" value="1"/>
</dbReference>
<dbReference type="GO" id="GO:0016263">
    <property type="term" value="F:glycoprotein-N-acetylgalactosamine 3-beta-galactosyltransferase activity"/>
    <property type="evidence" value="ECO:0007669"/>
    <property type="project" value="UniProtKB-EC"/>
</dbReference>
<reference evidence="14" key="2">
    <citation type="submission" date="2015-02" db="UniProtKB">
        <authorList>
            <consortium name="EnsemblMetazoa"/>
        </authorList>
    </citation>
    <scope>IDENTIFICATION</scope>
</reference>
<evidence type="ECO:0000256" key="6">
    <source>
        <dbReference type="ARBA" id="ARBA00022679"/>
    </source>
</evidence>
<comment type="pathway">
    <text evidence="2">Protein modification; protein glycosylation.</text>
</comment>
<evidence type="ECO:0000256" key="4">
    <source>
        <dbReference type="ARBA" id="ARBA00012557"/>
    </source>
</evidence>
<keyword evidence="5" id="KW-0328">Glycosyltransferase</keyword>
<dbReference type="Proteomes" id="UP000014500">
    <property type="component" value="Unassembled WGS sequence"/>
</dbReference>
<dbReference type="HOGENOM" id="CLU_035857_0_0_1"/>
<proteinExistence type="inferred from homology"/>
<protein>
    <recommendedName>
        <fullName evidence="4">N-acetylgalactosaminide beta-1,3-galactosyltransferase</fullName>
        <ecNumber evidence="4">2.4.1.122</ecNumber>
    </recommendedName>
</protein>
<feature type="transmembrane region" description="Helical" evidence="12">
    <location>
        <begin position="16"/>
        <end position="35"/>
    </location>
</feature>
<keyword evidence="15" id="KW-1185">Reference proteome</keyword>
<comment type="similarity">
    <text evidence="3">Belongs to the glycosyltransferase 31 family. Beta3-Gal-T subfamily.</text>
</comment>
<sequence>MKLKAVDNYQRNKSKSFVVAIVGLLLGFGCIYKTLSNYESTYQLDNEELKAAVKRKSDPLAAAVSILCWVVTSPKTHKTRAEHVKNTWGRDCNHLIFMSSQNDSHLGAVALPVSEGRDHLWAKTKESLNYLYKHHQFSADWFFKADDDTYAVMDNMRDLLKDLSAADPWYLGNRFHSKELGVYAGGGSGYIFSRKTLQMVVEKGLNDAEKCREDHDGYEDVEMGKCLANIGISMSDTRDARGGMRFLPYMPNVHADQEEMTTEDKKWFFQFTADDPVPKGMASCSPRAVTFHYVSPEEMYELDFLIYQIRLYGDESYLIR</sequence>
<dbReference type="EnsemblMetazoa" id="SMAR009995-RA">
    <property type="protein sequence ID" value="SMAR009995-PA"/>
    <property type="gene ID" value="SMAR009995"/>
</dbReference>
<dbReference type="AlphaFoldDB" id="T1J8G4"/>
<name>T1J8G4_STRMM</name>
<dbReference type="PhylomeDB" id="T1J8G4"/>
<keyword evidence="11 12" id="KW-0472">Membrane</keyword>
<dbReference type="EMBL" id="JH431954">
    <property type="status" value="NOT_ANNOTATED_CDS"/>
    <property type="molecule type" value="Genomic_DNA"/>
</dbReference>
<dbReference type="InterPro" id="IPR026050">
    <property type="entry name" value="C1GALT1/C1GALT1_chp1"/>
</dbReference>
<keyword evidence="9" id="KW-0735">Signal-anchor</keyword>
<evidence type="ECO:0000256" key="8">
    <source>
        <dbReference type="ARBA" id="ARBA00022741"/>
    </source>
</evidence>
<dbReference type="EC" id="2.4.1.122" evidence="4"/>
<evidence type="ECO:0000256" key="5">
    <source>
        <dbReference type="ARBA" id="ARBA00022676"/>
    </source>
</evidence>
<evidence type="ECO:0000256" key="12">
    <source>
        <dbReference type="SAM" id="Phobius"/>
    </source>
</evidence>
<evidence type="ECO:0000256" key="10">
    <source>
        <dbReference type="ARBA" id="ARBA00022989"/>
    </source>
</evidence>
<dbReference type="STRING" id="126957.T1J8G4"/>
<keyword evidence="6" id="KW-0808">Transferase</keyword>
<evidence type="ECO:0000256" key="2">
    <source>
        <dbReference type="ARBA" id="ARBA00004922"/>
    </source>
</evidence>
<dbReference type="PANTHER" id="PTHR23033">
    <property type="entry name" value="BETA1,3-GALACTOSYLTRANSFERASE"/>
    <property type="match status" value="1"/>
</dbReference>
<comment type="subcellular location">
    <subcellularLocation>
        <location evidence="1">Membrane</location>
        <topology evidence="1">Single-pass type II membrane protein</topology>
    </subcellularLocation>
</comment>
<keyword evidence="10 12" id="KW-1133">Transmembrane helix</keyword>
<accession>T1J8G4</accession>
<dbReference type="InterPro" id="IPR003378">
    <property type="entry name" value="Fringe-like_glycosylTrfase"/>
</dbReference>
<dbReference type="GO" id="GO:0016020">
    <property type="term" value="C:membrane"/>
    <property type="evidence" value="ECO:0007669"/>
    <property type="project" value="UniProtKB-SubCell"/>
</dbReference>
<dbReference type="eggNOG" id="KOG2246">
    <property type="taxonomic scope" value="Eukaryota"/>
</dbReference>
<evidence type="ECO:0000256" key="7">
    <source>
        <dbReference type="ARBA" id="ARBA00022692"/>
    </source>
</evidence>
<organism evidence="14 15">
    <name type="scientific">Strigamia maritima</name>
    <name type="common">European centipede</name>
    <name type="synonym">Geophilus maritimus</name>
    <dbReference type="NCBI Taxonomy" id="126957"/>
    <lineage>
        <taxon>Eukaryota</taxon>
        <taxon>Metazoa</taxon>
        <taxon>Ecdysozoa</taxon>
        <taxon>Arthropoda</taxon>
        <taxon>Myriapoda</taxon>
        <taxon>Chilopoda</taxon>
        <taxon>Pleurostigmophora</taxon>
        <taxon>Geophilomorpha</taxon>
        <taxon>Linotaeniidae</taxon>
        <taxon>Strigamia</taxon>
    </lineage>
</organism>
<dbReference type="Pfam" id="PF02434">
    <property type="entry name" value="Fringe"/>
    <property type="match status" value="1"/>
</dbReference>
<reference evidence="15" key="1">
    <citation type="submission" date="2011-05" db="EMBL/GenBank/DDBJ databases">
        <authorList>
            <person name="Richards S.R."/>
            <person name="Qu J."/>
            <person name="Jiang H."/>
            <person name="Jhangiani S.N."/>
            <person name="Agravi P."/>
            <person name="Goodspeed R."/>
            <person name="Gross S."/>
            <person name="Mandapat C."/>
            <person name="Jackson L."/>
            <person name="Mathew T."/>
            <person name="Pu L."/>
            <person name="Thornton R."/>
            <person name="Saada N."/>
            <person name="Wilczek-Boney K.B."/>
            <person name="Lee S."/>
            <person name="Kovar C."/>
            <person name="Wu Y."/>
            <person name="Scherer S.E."/>
            <person name="Worley K.C."/>
            <person name="Muzny D.M."/>
            <person name="Gibbs R."/>
        </authorList>
    </citation>
    <scope>NUCLEOTIDE SEQUENCE</scope>
    <source>
        <strain evidence="15">Brora</strain>
    </source>
</reference>
<evidence type="ECO:0000259" key="13">
    <source>
        <dbReference type="Pfam" id="PF02434"/>
    </source>
</evidence>
<feature type="domain" description="Fringe-like glycosyltransferase" evidence="13">
    <location>
        <begin position="66"/>
        <end position="235"/>
    </location>
</feature>
<evidence type="ECO:0000256" key="9">
    <source>
        <dbReference type="ARBA" id="ARBA00022968"/>
    </source>
</evidence>
<dbReference type="GO" id="GO:0000166">
    <property type="term" value="F:nucleotide binding"/>
    <property type="evidence" value="ECO:0007669"/>
    <property type="project" value="UniProtKB-KW"/>
</dbReference>